<comment type="caution">
    <text evidence="1">The sequence shown here is derived from an EMBL/GenBank/DDBJ whole genome shotgun (WGS) entry which is preliminary data.</text>
</comment>
<accession>A0A922D708</accession>
<dbReference type="Proteomes" id="UP000811246">
    <property type="component" value="Chromosome 15"/>
</dbReference>
<dbReference type="AlphaFoldDB" id="A0A922D708"/>
<evidence type="ECO:0000313" key="1">
    <source>
        <dbReference type="EMBL" id="KAG6675596.1"/>
    </source>
</evidence>
<proteinExistence type="predicted"/>
<organism evidence="1 2">
    <name type="scientific">Carya illinoinensis</name>
    <name type="common">Pecan</name>
    <dbReference type="NCBI Taxonomy" id="32201"/>
    <lineage>
        <taxon>Eukaryota</taxon>
        <taxon>Viridiplantae</taxon>
        <taxon>Streptophyta</taxon>
        <taxon>Embryophyta</taxon>
        <taxon>Tracheophyta</taxon>
        <taxon>Spermatophyta</taxon>
        <taxon>Magnoliopsida</taxon>
        <taxon>eudicotyledons</taxon>
        <taxon>Gunneridae</taxon>
        <taxon>Pentapetalae</taxon>
        <taxon>rosids</taxon>
        <taxon>fabids</taxon>
        <taxon>Fagales</taxon>
        <taxon>Juglandaceae</taxon>
        <taxon>Carya</taxon>
    </lineage>
</organism>
<reference evidence="1" key="1">
    <citation type="submission" date="2021-01" db="EMBL/GenBank/DDBJ databases">
        <authorList>
            <person name="Lovell J.T."/>
            <person name="Bentley N."/>
            <person name="Bhattarai G."/>
            <person name="Jenkins J.W."/>
            <person name="Sreedasyam A."/>
            <person name="Alarcon Y."/>
            <person name="Bock C."/>
            <person name="Boston L."/>
            <person name="Carlson J."/>
            <person name="Cervantes K."/>
            <person name="Clermont K."/>
            <person name="Krom N."/>
            <person name="Kubenka K."/>
            <person name="Mamidi S."/>
            <person name="Mattison C."/>
            <person name="Monteros M."/>
            <person name="Pisani C."/>
            <person name="Plott C."/>
            <person name="Rajasekar S."/>
            <person name="Rhein H.S."/>
            <person name="Rohla C."/>
            <person name="Song M."/>
            <person name="Hilaire R.S."/>
            <person name="Shu S."/>
            <person name="Wells L."/>
            <person name="Wang X."/>
            <person name="Webber J."/>
            <person name="Heerema R.J."/>
            <person name="Klein P."/>
            <person name="Conner P."/>
            <person name="Grauke L."/>
            <person name="Grimwood J."/>
            <person name="Schmutz J."/>
            <person name="Randall J.J."/>
        </authorList>
    </citation>
    <scope>NUCLEOTIDE SEQUENCE</scope>
    <source>
        <tissue evidence="1">Leaf</tissue>
    </source>
</reference>
<evidence type="ECO:0000313" key="2">
    <source>
        <dbReference type="Proteomes" id="UP000811246"/>
    </source>
</evidence>
<gene>
    <name evidence="1" type="ORF">I3842_15G111500</name>
</gene>
<evidence type="ECO:0008006" key="3">
    <source>
        <dbReference type="Google" id="ProtNLM"/>
    </source>
</evidence>
<name>A0A922D708_CARIL</name>
<sequence length="112" mass="13428">MCRKNGETVDHLLLHCEVVGTLWNEVLNRMELAWVMLATMTELMASWINLRGFPQNLAVWKMVSICIMWCLWKEQNDWTFEDKEHSLEEFRLFFISTLSLGHSCRFLWPRFS</sequence>
<protein>
    <recommendedName>
        <fullName evidence="3">Reverse transcriptase zinc-binding domain-containing protein</fullName>
    </recommendedName>
</protein>
<dbReference type="EMBL" id="CM031839">
    <property type="protein sequence ID" value="KAG6675596.1"/>
    <property type="molecule type" value="Genomic_DNA"/>
</dbReference>